<dbReference type="OrthoDB" id="1470350at2759"/>
<sequence>GVSTSAGLAALYFYLSRYPKCYKLLAQEICTTLQSGRDIRSRSILASCRYLCACIDKSLRMAPP</sequence>
<accession>A0A9P9EJA9</accession>
<feature type="non-terminal residue" evidence="1">
    <location>
        <position position="1"/>
    </location>
</feature>
<dbReference type="Proteomes" id="UP000700596">
    <property type="component" value="Unassembled WGS sequence"/>
</dbReference>
<dbReference type="SUPFAM" id="SSF48264">
    <property type="entry name" value="Cytochrome P450"/>
    <property type="match status" value="1"/>
</dbReference>
<keyword evidence="2" id="KW-1185">Reference proteome</keyword>
<evidence type="ECO:0000313" key="1">
    <source>
        <dbReference type="EMBL" id="KAH7138517.1"/>
    </source>
</evidence>
<gene>
    <name evidence="1" type="ORF">B0J11DRAFT_410238</name>
</gene>
<dbReference type="EMBL" id="JAGMWT010000001">
    <property type="protein sequence ID" value="KAH7138517.1"/>
    <property type="molecule type" value="Genomic_DNA"/>
</dbReference>
<dbReference type="GO" id="GO:0005506">
    <property type="term" value="F:iron ion binding"/>
    <property type="evidence" value="ECO:0007669"/>
    <property type="project" value="InterPro"/>
</dbReference>
<evidence type="ECO:0000313" key="2">
    <source>
        <dbReference type="Proteomes" id="UP000700596"/>
    </source>
</evidence>
<dbReference type="InterPro" id="IPR036396">
    <property type="entry name" value="Cyt_P450_sf"/>
</dbReference>
<dbReference type="Gene3D" id="1.10.630.10">
    <property type="entry name" value="Cytochrome P450"/>
    <property type="match status" value="1"/>
</dbReference>
<proteinExistence type="predicted"/>
<comment type="caution">
    <text evidence="1">The sequence shown here is derived from an EMBL/GenBank/DDBJ whole genome shotgun (WGS) entry which is preliminary data.</text>
</comment>
<protein>
    <submittedName>
        <fullName evidence="1">Uncharacterized protein</fullName>
    </submittedName>
</protein>
<dbReference type="GO" id="GO:0020037">
    <property type="term" value="F:heme binding"/>
    <property type="evidence" value="ECO:0007669"/>
    <property type="project" value="InterPro"/>
</dbReference>
<feature type="non-terminal residue" evidence="1">
    <location>
        <position position="64"/>
    </location>
</feature>
<dbReference type="AlphaFoldDB" id="A0A9P9EJA9"/>
<dbReference type="GO" id="GO:0016705">
    <property type="term" value="F:oxidoreductase activity, acting on paired donors, with incorporation or reduction of molecular oxygen"/>
    <property type="evidence" value="ECO:0007669"/>
    <property type="project" value="InterPro"/>
</dbReference>
<reference evidence="1" key="1">
    <citation type="journal article" date="2021" name="Nat. Commun.">
        <title>Genetic determinants of endophytism in the Arabidopsis root mycobiome.</title>
        <authorList>
            <person name="Mesny F."/>
            <person name="Miyauchi S."/>
            <person name="Thiergart T."/>
            <person name="Pickel B."/>
            <person name="Atanasova L."/>
            <person name="Karlsson M."/>
            <person name="Huettel B."/>
            <person name="Barry K.W."/>
            <person name="Haridas S."/>
            <person name="Chen C."/>
            <person name="Bauer D."/>
            <person name="Andreopoulos W."/>
            <person name="Pangilinan J."/>
            <person name="LaButti K."/>
            <person name="Riley R."/>
            <person name="Lipzen A."/>
            <person name="Clum A."/>
            <person name="Drula E."/>
            <person name="Henrissat B."/>
            <person name="Kohler A."/>
            <person name="Grigoriev I.V."/>
            <person name="Martin F.M."/>
            <person name="Hacquard S."/>
        </authorList>
    </citation>
    <scope>NUCLEOTIDE SEQUENCE</scope>
    <source>
        <strain evidence="1">MPI-CAGE-CH-0243</strain>
    </source>
</reference>
<name>A0A9P9EJA9_9PLEO</name>
<organism evidence="1 2">
    <name type="scientific">Dendryphion nanum</name>
    <dbReference type="NCBI Taxonomy" id="256645"/>
    <lineage>
        <taxon>Eukaryota</taxon>
        <taxon>Fungi</taxon>
        <taxon>Dikarya</taxon>
        <taxon>Ascomycota</taxon>
        <taxon>Pezizomycotina</taxon>
        <taxon>Dothideomycetes</taxon>
        <taxon>Pleosporomycetidae</taxon>
        <taxon>Pleosporales</taxon>
        <taxon>Torulaceae</taxon>
        <taxon>Dendryphion</taxon>
    </lineage>
</organism>
<dbReference type="GO" id="GO:0004497">
    <property type="term" value="F:monooxygenase activity"/>
    <property type="evidence" value="ECO:0007669"/>
    <property type="project" value="InterPro"/>
</dbReference>